<dbReference type="EMBL" id="PP756678">
    <property type="protein sequence ID" value="XAO37166.1"/>
    <property type="molecule type" value="Genomic_DNA"/>
</dbReference>
<accession>A0AAU6W8Z9</accession>
<gene>
    <name evidence="1" type="primary">m140</name>
</gene>
<organism evidence="1">
    <name type="scientific">Muromegalovirus muridbeta1</name>
    <dbReference type="NCBI Taxonomy" id="3050323"/>
    <lineage>
        <taxon>Viruses</taxon>
        <taxon>Duplodnaviria</taxon>
        <taxon>Heunggongvirae</taxon>
        <taxon>Peploviricota</taxon>
        <taxon>Herviviricetes</taxon>
        <taxon>Herpesvirales</taxon>
        <taxon>Orthoherpesviridae</taxon>
        <taxon>Betaherpesvirinae</taxon>
        <taxon>Muromegalovirus</taxon>
    </lineage>
</organism>
<sequence>MDSTLWESLPVTDDPAPYRHATRSSFLRVMLAFRDFYRHQSNRGELASLVERRAGERLPLGIPHNWFVELTPASRYEELKGVDINGIVCCDEPLTVVGRIVIRNNDGYEDAGAALCLGAWTRVFVYEIQEDAMILVAPDLDKLARFGLLHCETLYRRPHLPQVTTTPHRLVVGLIMCQDDLDRVSDYCQENSGRDVALYTPGFKYQPMKLLGGVRDAARYWPLDIMNPSNLKACLDEITGRLCCFWHAFAAVGAYAPAGVFSIHHLLVIDTFGAIYTLDMQREKFYRVADGITMLLRAGMAKAIAFGARFDRPARGEGRCEMRVICPHLPDHRKSERSEVDYANEHEWLCRRDRFRPDMRTWDDADKLAINHAVRAMKRKAGEMYTNEEEDWTDTNEWEQEDDDNRGFDGHAMDITGPDDGSRSCTWWPESVLTTRPDRNRDTRTLLRYMSEKKVTFQEVATRRLLERQESHYSLSFPLRLCRP</sequence>
<dbReference type="EMBL" id="PP756680">
    <property type="protein sequence ID" value="XAO37446.1"/>
    <property type="molecule type" value="Genomic_DNA"/>
</dbReference>
<protein>
    <submittedName>
        <fullName evidence="1">Protein m140</fullName>
    </submittedName>
</protein>
<evidence type="ECO:0000313" key="1">
    <source>
        <dbReference type="EMBL" id="XAO37586.1"/>
    </source>
</evidence>
<dbReference type="InterPro" id="IPR003360">
    <property type="entry name" value="US22-like"/>
</dbReference>
<proteinExistence type="predicted"/>
<name>A0AAU6W8Z9_9BETA</name>
<dbReference type="EMBL" id="PP756679">
    <property type="protein sequence ID" value="XAO37306.1"/>
    <property type="molecule type" value="Genomic_DNA"/>
</dbReference>
<dbReference type="Pfam" id="PF02393">
    <property type="entry name" value="US22"/>
    <property type="match status" value="2"/>
</dbReference>
<reference evidence="1" key="1">
    <citation type="submission" date="2024-05" db="EMBL/GenBank/DDBJ databases">
        <title>Fine-tuning the evolutionary stability and environmental longevity of recombinant transmissible vaccines.</title>
        <authorList>
            <person name="Chan B."/>
            <person name="Nuismer S.L."/>
            <person name="Nichols J."/>
            <person name="Davison A.J."/>
            <person name="Alqirbi H."/>
            <person name="Jarvis M.A."/>
            <person name="Redwood A.J."/>
        </authorList>
    </citation>
    <scope>NUCLEOTIDE SEQUENCE</scope>
    <source>
        <strain evidence="1">K181</strain>
    </source>
</reference>
<dbReference type="EMBL" id="PP756681">
    <property type="protein sequence ID" value="XAO37586.1"/>
    <property type="molecule type" value="Genomic_DNA"/>
</dbReference>